<protein>
    <recommendedName>
        <fullName evidence="1">Heterokaryon incompatibility domain-containing protein</fullName>
    </recommendedName>
</protein>
<evidence type="ECO:0000259" key="1">
    <source>
        <dbReference type="Pfam" id="PF06985"/>
    </source>
</evidence>
<gene>
    <name evidence="2" type="ORF">VKT23_005163</name>
</gene>
<evidence type="ECO:0000313" key="3">
    <source>
        <dbReference type="Proteomes" id="UP001498398"/>
    </source>
</evidence>
<accession>A0ABR1JVK7</accession>
<dbReference type="EMBL" id="JBANRG010000005">
    <property type="protein sequence ID" value="KAK7466441.1"/>
    <property type="molecule type" value="Genomic_DNA"/>
</dbReference>
<sequence length="383" mass="44310">MTVLVDTPFEADNPTQVESDKEDTFSDSLMLSPNHYPYTQRPLWSRFKYGIKVLERGVGNFFFPVHTHRIVYMNGDEIVATKNPSSPTLLASISVCPHRLVDTFTLKLVEFSEYATIPPYAILSHSWIAGEEVDYGEFMLLEDETKLKSGYLKIEAACRQARKDDIHYIWVDTCCIDQGNHADIKTNITSMYAYYQNAQVCYAYLVDVPIPVLWFRASKWFRRGWTLQELIAPRTVSFFDRGWHRIGDKNEFQKDISMQTTIPSSILSGRRSILDIDVLTRMSWATLRKTTRPQDRAYCLQGLLGVSVEPNYKEHWKTSFNRLGKALFDAHPELKTRLGISDELFSDPNNEHFYALLRSRSLWKVRNYVGYMWGSGVTMRICG</sequence>
<feature type="domain" description="Heterokaryon incompatibility" evidence="1">
    <location>
        <begin position="120"/>
        <end position="205"/>
    </location>
</feature>
<evidence type="ECO:0000313" key="2">
    <source>
        <dbReference type="EMBL" id="KAK7466441.1"/>
    </source>
</evidence>
<reference evidence="2 3" key="1">
    <citation type="submission" date="2024-01" db="EMBL/GenBank/DDBJ databases">
        <title>A draft genome for the cacao thread blight pathogen Marasmiellus scandens.</title>
        <authorList>
            <person name="Baruah I.K."/>
            <person name="Leung J."/>
            <person name="Bukari Y."/>
            <person name="Amoako-Attah I."/>
            <person name="Meinhardt L.W."/>
            <person name="Bailey B.A."/>
            <person name="Cohen S.P."/>
        </authorList>
    </citation>
    <scope>NUCLEOTIDE SEQUENCE [LARGE SCALE GENOMIC DNA]</scope>
    <source>
        <strain evidence="2 3">GH-19</strain>
    </source>
</reference>
<name>A0ABR1JVK7_9AGAR</name>
<dbReference type="PANTHER" id="PTHR10622:SF10">
    <property type="entry name" value="HET DOMAIN-CONTAINING PROTEIN"/>
    <property type="match status" value="1"/>
</dbReference>
<proteinExistence type="predicted"/>
<dbReference type="InterPro" id="IPR010730">
    <property type="entry name" value="HET"/>
</dbReference>
<organism evidence="2 3">
    <name type="scientific">Marasmiellus scandens</name>
    <dbReference type="NCBI Taxonomy" id="2682957"/>
    <lineage>
        <taxon>Eukaryota</taxon>
        <taxon>Fungi</taxon>
        <taxon>Dikarya</taxon>
        <taxon>Basidiomycota</taxon>
        <taxon>Agaricomycotina</taxon>
        <taxon>Agaricomycetes</taxon>
        <taxon>Agaricomycetidae</taxon>
        <taxon>Agaricales</taxon>
        <taxon>Marasmiineae</taxon>
        <taxon>Omphalotaceae</taxon>
        <taxon>Marasmiellus</taxon>
    </lineage>
</organism>
<dbReference type="Proteomes" id="UP001498398">
    <property type="component" value="Unassembled WGS sequence"/>
</dbReference>
<comment type="caution">
    <text evidence="2">The sequence shown here is derived from an EMBL/GenBank/DDBJ whole genome shotgun (WGS) entry which is preliminary data.</text>
</comment>
<dbReference type="Pfam" id="PF06985">
    <property type="entry name" value="HET"/>
    <property type="match status" value="1"/>
</dbReference>
<keyword evidence="3" id="KW-1185">Reference proteome</keyword>
<dbReference type="PANTHER" id="PTHR10622">
    <property type="entry name" value="HET DOMAIN-CONTAINING PROTEIN"/>
    <property type="match status" value="1"/>
</dbReference>